<keyword evidence="4" id="KW-1185">Reference proteome</keyword>
<feature type="chain" id="PRO_5043043750" evidence="2">
    <location>
        <begin position="19"/>
        <end position="192"/>
    </location>
</feature>
<keyword evidence="2" id="KW-0732">Signal</keyword>
<dbReference type="Proteomes" id="UP001304895">
    <property type="component" value="Unassembled WGS sequence"/>
</dbReference>
<organism evidence="3 4">
    <name type="scientific">Trichocladium antarcticum</name>
    <dbReference type="NCBI Taxonomy" id="1450529"/>
    <lineage>
        <taxon>Eukaryota</taxon>
        <taxon>Fungi</taxon>
        <taxon>Dikarya</taxon>
        <taxon>Ascomycota</taxon>
        <taxon>Pezizomycotina</taxon>
        <taxon>Sordariomycetes</taxon>
        <taxon>Sordariomycetidae</taxon>
        <taxon>Sordariales</taxon>
        <taxon>Chaetomiaceae</taxon>
        <taxon>Trichocladium</taxon>
    </lineage>
</organism>
<feature type="signal peptide" evidence="2">
    <location>
        <begin position="1"/>
        <end position="18"/>
    </location>
</feature>
<accession>A0AAN6UNM4</accession>
<evidence type="ECO:0000313" key="4">
    <source>
        <dbReference type="Proteomes" id="UP001304895"/>
    </source>
</evidence>
<feature type="compositionally biased region" description="Gly residues" evidence="1">
    <location>
        <begin position="120"/>
        <end position="134"/>
    </location>
</feature>
<feature type="compositionally biased region" description="Low complexity" evidence="1">
    <location>
        <begin position="135"/>
        <end position="163"/>
    </location>
</feature>
<evidence type="ECO:0000313" key="3">
    <source>
        <dbReference type="EMBL" id="KAK4136367.1"/>
    </source>
</evidence>
<reference evidence="3" key="1">
    <citation type="journal article" date="2023" name="Mol. Phylogenet. Evol.">
        <title>Genome-scale phylogeny and comparative genomics of the fungal order Sordariales.</title>
        <authorList>
            <person name="Hensen N."/>
            <person name="Bonometti L."/>
            <person name="Westerberg I."/>
            <person name="Brannstrom I.O."/>
            <person name="Guillou S."/>
            <person name="Cros-Aarteil S."/>
            <person name="Calhoun S."/>
            <person name="Haridas S."/>
            <person name="Kuo A."/>
            <person name="Mondo S."/>
            <person name="Pangilinan J."/>
            <person name="Riley R."/>
            <person name="LaButti K."/>
            <person name="Andreopoulos B."/>
            <person name="Lipzen A."/>
            <person name="Chen C."/>
            <person name="Yan M."/>
            <person name="Daum C."/>
            <person name="Ng V."/>
            <person name="Clum A."/>
            <person name="Steindorff A."/>
            <person name="Ohm R.A."/>
            <person name="Martin F."/>
            <person name="Silar P."/>
            <person name="Natvig D.O."/>
            <person name="Lalanne C."/>
            <person name="Gautier V."/>
            <person name="Ament-Velasquez S.L."/>
            <person name="Kruys A."/>
            <person name="Hutchinson M.I."/>
            <person name="Powell A.J."/>
            <person name="Barry K."/>
            <person name="Miller A.N."/>
            <person name="Grigoriev I.V."/>
            <person name="Debuchy R."/>
            <person name="Gladieux P."/>
            <person name="Hiltunen Thoren M."/>
            <person name="Johannesson H."/>
        </authorList>
    </citation>
    <scope>NUCLEOTIDE SEQUENCE</scope>
    <source>
        <strain evidence="3">CBS 123565</strain>
    </source>
</reference>
<dbReference type="EMBL" id="MU853403">
    <property type="protein sequence ID" value="KAK4136367.1"/>
    <property type="molecule type" value="Genomic_DNA"/>
</dbReference>
<sequence length="192" mass="18599">MRVTSILFAGVFALVASAQTTVNSTPTIDPATAAQASNQAESLRCIQACKAGDVDCTSKCIAVPNPNEEQVNETNNCVTACPLGKGSEADNAAYEKCVSGCINSHYFTASAGTPQSTGGSSSGNGNGNSNGNSGGSNNSNGENAGASGTNGNEASGTASGAAATSSTGAAHMNHVSGAAAGLVGFMAAVLAL</sequence>
<gene>
    <name evidence="3" type="ORF">BT67DRAFT_439365</name>
</gene>
<evidence type="ECO:0000256" key="1">
    <source>
        <dbReference type="SAM" id="MobiDB-lite"/>
    </source>
</evidence>
<feature type="region of interest" description="Disordered" evidence="1">
    <location>
        <begin position="112"/>
        <end position="163"/>
    </location>
</feature>
<comment type="caution">
    <text evidence="3">The sequence shown here is derived from an EMBL/GenBank/DDBJ whole genome shotgun (WGS) entry which is preliminary data.</text>
</comment>
<name>A0AAN6UNM4_9PEZI</name>
<reference evidence="3" key="2">
    <citation type="submission" date="2023-05" db="EMBL/GenBank/DDBJ databases">
        <authorList>
            <consortium name="Lawrence Berkeley National Laboratory"/>
            <person name="Steindorff A."/>
            <person name="Hensen N."/>
            <person name="Bonometti L."/>
            <person name="Westerberg I."/>
            <person name="Brannstrom I.O."/>
            <person name="Guillou S."/>
            <person name="Cros-Aarteil S."/>
            <person name="Calhoun S."/>
            <person name="Haridas S."/>
            <person name="Kuo A."/>
            <person name="Mondo S."/>
            <person name="Pangilinan J."/>
            <person name="Riley R."/>
            <person name="Labutti K."/>
            <person name="Andreopoulos B."/>
            <person name="Lipzen A."/>
            <person name="Chen C."/>
            <person name="Yanf M."/>
            <person name="Daum C."/>
            <person name="Ng V."/>
            <person name="Clum A."/>
            <person name="Ohm R."/>
            <person name="Martin F."/>
            <person name="Silar P."/>
            <person name="Natvig D."/>
            <person name="Lalanne C."/>
            <person name="Gautier V."/>
            <person name="Ament-Velasquez S.L."/>
            <person name="Kruys A."/>
            <person name="Hutchinson M.I."/>
            <person name="Powell A.J."/>
            <person name="Barry K."/>
            <person name="Miller A.N."/>
            <person name="Grigoriev I.V."/>
            <person name="Debuchy R."/>
            <person name="Gladieux P."/>
            <person name="Thoren M.H."/>
            <person name="Johannesson H."/>
        </authorList>
    </citation>
    <scope>NUCLEOTIDE SEQUENCE</scope>
    <source>
        <strain evidence="3">CBS 123565</strain>
    </source>
</reference>
<dbReference type="AlphaFoldDB" id="A0AAN6UNM4"/>
<protein>
    <submittedName>
        <fullName evidence="3">Uncharacterized protein</fullName>
    </submittedName>
</protein>
<evidence type="ECO:0000256" key="2">
    <source>
        <dbReference type="SAM" id="SignalP"/>
    </source>
</evidence>
<proteinExistence type="predicted"/>